<keyword evidence="2" id="KW-1185">Reference proteome</keyword>
<evidence type="ECO:0000313" key="2">
    <source>
        <dbReference type="Proteomes" id="UP000706031"/>
    </source>
</evidence>
<gene>
    <name evidence="1" type="ORF">H7T88_18790</name>
</gene>
<organism evidence="1 2">
    <name type="scientific">Paenibacillus cucumis</name>
    <name type="common">ex Kampfer et al. 2016</name>
    <dbReference type="NCBI Taxonomy" id="1776858"/>
    <lineage>
        <taxon>Bacteria</taxon>
        <taxon>Bacillati</taxon>
        <taxon>Bacillota</taxon>
        <taxon>Bacilli</taxon>
        <taxon>Bacillales</taxon>
        <taxon>Paenibacillaceae</taxon>
        <taxon>Paenibacillus</taxon>
    </lineage>
</organism>
<evidence type="ECO:0000313" key="1">
    <source>
        <dbReference type="EMBL" id="MBY0205275.1"/>
    </source>
</evidence>
<dbReference type="Proteomes" id="UP000706031">
    <property type="component" value="Unassembled WGS sequence"/>
</dbReference>
<dbReference type="RefSeq" id="WP_221789788.1">
    <property type="nucleotide sequence ID" value="NZ_JACLIC010000031.1"/>
</dbReference>
<name>A0ABS7KMC3_9BACL</name>
<dbReference type="EMBL" id="JACLIC010000031">
    <property type="protein sequence ID" value="MBY0205275.1"/>
    <property type="molecule type" value="Genomic_DNA"/>
</dbReference>
<proteinExistence type="predicted"/>
<reference evidence="1 2" key="1">
    <citation type="submission" date="2020-08" db="EMBL/GenBank/DDBJ databases">
        <title>Fungal Genomes of the International Space Station.</title>
        <authorList>
            <person name="Seuylemezian A."/>
            <person name="Singh N.K."/>
            <person name="Wood J."/>
            <person name="Venkateswaran K."/>
        </authorList>
    </citation>
    <scope>NUCLEOTIDE SEQUENCE [LARGE SCALE GENOMIC DNA]</scope>
    <source>
        <strain evidence="1 2">S/N-304-OC-R4</strain>
    </source>
</reference>
<protein>
    <submittedName>
        <fullName evidence="1">Uncharacterized protein</fullName>
    </submittedName>
</protein>
<sequence>MTDNNELMRLELVVWEDTLERAGIDFEHAERFDDRGAMEFNEELIRWSKIRIAEIEEYFANQKGA</sequence>
<accession>A0ABS7KMC3</accession>
<comment type="caution">
    <text evidence="1">The sequence shown here is derived from an EMBL/GenBank/DDBJ whole genome shotgun (WGS) entry which is preliminary data.</text>
</comment>